<dbReference type="AlphaFoldDB" id="G8YSZ5"/>
<dbReference type="EC" id="2.3.1.50" evidence="5"/>
<dbReference type="GO" id="GO:0004758">
    <property type="term" value="F:serine C-palmitoyltransferase activity"/>
    <property type="evidence" value="ECO:0007669"/>
    <property type="project" value="TreeGrafter"/>
</dbReference>
<dbReference type="Proteomes" id="UP000005222">
    <property type="component" value="Chromosome B"/>
</dbReference>
<dbReference type="eggNOG" id="KOG1358">
    <property type="taxonomic scope" value="Eukaryota"/>
</dbReference>
<dbReference type="HOGENOM" id="CLU_015846_0_2_1"/>
<dbReference type="Pfam" id="PF00155">
    <property type="entry name" value="Aminotran_1_2"/>
    <property type="match status" value="1"/>
</dbReference>
<accession>G8YSZ5</accession>
<dbReference type="PANTHER" id="PTHR13693:SF2">
    <property type="entry name" value="SERINE PALMITOYLTRANSFERASE 1"/>
    <property type="match status" value="1"/>
</dbReference>
<keyword evidence="7" id="KW-0663">Pyridoxal phosphate</keyword>
<dbReference type="STRING" id="559304.G8YSZ5"/>
<dbReference type="OMA" id="MMEMVLP"/>
<feature type="domain" description="Aminotransferase class I/classII large" evidence="11">
    <location>
        <begin position="153"/>
        <end position="441"/>
    </location>
</feature>
<dbReference type="InterPro" id="IPR004839">
    <property type="entry name" value="Aminotransferase_I/II_large"/>
</dbReference>
<dbReference type="SUPFAM" id="SSF53383">
    <property type="entry name" value="PLP-dependent transferases"/>
    <property type="match status" value="1"/>
</dbReference>
<dbReference type="Gene3D" id="3.90.1150.10">
    <property type="entry name" value="Aspartate Aminotransferase, domain 1"/>
    <property type="match status" value="1"/>
</dbReference>
<dbReference type="InterPro" id="IPR015422">
    <property type="entry name" value="PyrdxlP-dep_Trfase_small"/>
</dbReference>
<comment type="pathway">
    <text evidence="3">Sphingolipid metabolism.</text>
</comment>
<protein>
    <recommendedName>
        <fullName evidence="5">serine C-palmitoyltransferase</fullName>
        <ecNumber evidence="5">2.3.1.50</ecNumber>
    </recommendedName>
</protein>
<keyword evidence="13" id="KW-1185">Reference proteome</keyword>
<keyword evidence="8" id="KW-0746">Sphingolipid metabolism</keyword>
<comment type="pathway">
    <text evidence="2">Lipid metabolism; sphingolipid metabolism.</text>
</comment>
<keyword evidence="9" id="KW-0443">Lipid metabolism</keyword>
<dbReference type="PANTHER" id="PTHR13693">
    <property type="entry name" value="CLASS II AMINOTRANSFERASE/8-AMINO-7-OXONONANOATE SYNTHASE"/>
    <property type="match status" value="1"/>
</dbReference>
<evidence type="ECO:0000313" key="12">
    <source>
        <dbReference type="EMBL" id="CCE73046.1"/>
    </source>
</evidence>
<dbReference type="InParanoid" id="G8YSZ5"/>
<dbReference type="GO" id="GO:0016020">
    <property type="term" value="C:membrane"/>
    <property type="evidence" value="ECO:0007669"/>
    <property type="project" value="GOC"/>
</dbReference>
<keyword evidence="10" id="KW-0012">Acyltransferase</keyword>
<dbReference type="GO" id="GO:0005783">
    <property type="term" value="C:endoplasmic reticulum"/>
    <property type="evidence" value="ECO:0007669"/>
    <property type="project" value="TreeGrafter"/>
</dbReference>
<evidence type="ECO:0000256" key="8">
    <source>
        <dbReference type="ARBA" id="ARBA00022919"/>
    </source>
</evidence>
<evidence type="ECO:0000256" key="6">
    <source>
        <dbReference type="ARBA" id="ARBA00022679"/>
    </source>
</evidence>
<reference evidence="12 13" key="1">
    <citation type="journal article" date="2012" name="G3 (Bethesda)">
        <title>Pichia sorbitophila, an interspecies yeast hybrid reveals early steps of genome resolution following polyploidization.</title>
        <authorList>
            <person name="Leh Louis V."/>
            <person name="Despons L."/>
            <person name="Friedrich A."/>
            <person name="Martin T."/>
            <person name="Durrens P."/>
            <person name="Casaregola S."/>
            <person name="Neuveglise C."/>
            <person name="Fairhead C."/>
            <person name="Marck C."/>
            <person name="Cruz J.A."/>
            <person name="Straub M.L."/>
            <person name="Kugler V."/>
            <person name="Sacerdot C."/>
            <person name="Uzunov Z."/>
            <person name="Thierry A."/>
            <person name="Weiss S."/>
            <person name="Bleykasten C."/>
            <person name="De Montigny J."/>
            <person name="Jacques N."/>
            <person name="Jung P."/>
            <person name="Lemaire M."/>
            <person name="Mallet S."/>
            <person name="Morel G."/>
            <person name="Richard G.F."/>
            <person name="Sarkar A."/>
            <person name="Savel G."/>
            <person name="Schacherer J."/>
            <person name="Seret M.L."/>
            <person name="Talla E."/>
            <person name="Samson G."/>
            <person name="Jubin C."/>
            <person name="Poulain J."/>
            <person name="Vacherie B."/>
            <person name="Barbe V."/>
            <person name="Pelletier E."/>
            <person name="Sherman D.J."/>
            <person name="Westhof E."/>
            <person name="Weissenbach J."/>
            <person name="Baret P.V."/>
            <person name="Wincker P."/>
            <person name="Gaillardin C."/>
            <person name="Dujon B."/>
            <person name="Souciet J.L."/>
        </authorList>
    </citation>
    <scope>NUCLEOTIDE SEQUENCE [LARGE SCALE GENOMIC DNA]</scope>
    <source>
        <strain evidence="13">ATCC MYA-4447 / BCRC 22081 / CBS 7064 / NBRC 10061 / NRRL Y-12695</strain>
    </source>
</reference>
<dbReference type="InterPro" id="IPR015424">
    <property type="entry name" value="PyrdxlP-dep_Trfase"/>
</dbReference>
<comment type="similarity">
    <text evidence="4">Belongs to the class-II pyridoxal-phosphate-dependent aminotransferase family.</text>
</comment>
<dbReference type="OrthoDB" id="3168162at2759"/>
<comment type="cofactor">
    <cofactor evidence="1">
        <name>pyridoxal 5'-phosphate</name>
        <dbReference type="ChEBI" id="CHEBI:597326"/>
    </cofactor>
</comment>
<sequence>MASQENVQATMSTKLVTATTTLQPSFEQFSSILADKFVGYLDYLNNIPGGTIVLRYIKSSYKNDPVRSLFELCLFILACNYFLSSKKKENRSDILDFSEKEIDELCRQWEPAPLVEKLGPQKSWDLRCTPEIKGHNGAMVQVTTPHIGERVKAVNLASSDFLNLNESEAVSSAAKSCISTCGVGSCGPPNFYGTQDVHVRLEEDLSEYLDTEQAILYGQDFTTAGSVIAAFLKRGDLCVVDSGISLALQKALVVSRCDLEWYDHNDMDHLDRILSELSPILDKQKPIRRRFIVTEALFSNYGDIADLPKIVELKNKYKYRLFLDETLSIGVLGDTGKGLPEYYGVPRSEIAITIGSFALSFAASGGFCVGVTPMIHHQRISSLAYVFSASLAPFSAKSASSAIKEITTKTNSQGKSVLISSLHEKTSYLYNQLKKTLTNRFFSIVSSPESPIIHLSLDKEYRKRLNLPIFYGNTEFLLNGKPARKSNGFSQRYNLESYILQKVIDEVLIRENILLTRSKNALDHENLPVANPHLLIMVNVAVSFEALDKLVKTLEDISHEMSHKIRNQEDLQILEQELLTY</sequence>
<evidence type="ECO:0000256" key="2">
    <source>
        <dbReference type="ARBA" id="ARBA00004760"/>
    </source>
</evidence>
<gene>
    <name evidence="12" type="primary">Piso0_000057</name>
    <name evidence="12" type="ORF">GNLVRS01_PISO0B01255g</name>
</gene>
<dbReference type="GO" id="GO:0046512">
    <property type="term" value="P:sphingosine biosynthetic process"/>
    <property type="evidence" value="ECO:0007669"/>
    <property type="project" value="TreeGrafter"/>
</dbReference>
<evidence type="ECO:0000256" key="9">
    <source>
        <dbReference type="ARBA" id="ARBA00023098"/>
    </source>
</evidence>
<evidence type="ECO:0000256" key="10">
    <source>
        <dbReference type="ARBA" id="ARBA00023315"/>
    </source>
</evidence>
<dbReference type="EMBL" id="FO082058">
    <property type="protein sequence ID" value="CCE73046.1"/>
    <property type="molecule type" value="Genomic_DNA"/>
</dbReference>
<organism evidence="12 13">
    <name type="scientific">Pichia sorbitophila (strain ATCC MYA-4447 / BCRC 22081 / CBS 7064 / NBRC 10061 / NRRL Y-12695)</name>
    <name type="common">Hybrid yeast</name>
    <dbReference type="NCBI Taxonomy" id="559304"/>
    <lineage>
        <taxon>Eukaryota</taxon>
        <taxon>Fungi</taxon>
        <taxon>Dikarya</taxon>
        <taxon>Ascomycota</taxon>
        <taxon>Saccharomycotina</taxon>
        <taxon>Pichiomycetes</taxon>
        <taxon>Debaryomycetaceae</taxon>
        <taxon>Millerozyma</taxon>
    </lineage>
</organism>
<dbReference type="InterPro" id="IPR015421">
    <property type="entry name" value="PyrdxlP-dep_Trfase_major"/>
</dbReference>
<dbReference type="GO" id="GO:0030170">
    <property type="term" value="F:pyridoxal phosphate binding"/>
    <property type="evidence" value="ECO:0007669"/>
    <property type="project" value="InterPro"/>
</dbReference>
<dbReference type="FunCoup" id="G8YSZ5">
    <property type="interactions" value="1461"/>
</dbReference>
<dbReference type="Gene3D" id="3.40.640.10">
    <property type="entry name" value="Type I PLP-dependent aspartate aminotransferase-like (Major domain)"/>
    <property type="match status" value="1"/>
</dbReference>
<evidence type="ECO:0000259" key="11">
    <source>
        <dbReference type="Pfam" id="PF00155"/>
    </source>
</evidence>
<keyword evidence="6" id="KW-0808">Transferase</keyword>
<evidence type="ECO:0000256" key="7">
    <source>
        <dbReference type="ARBA" id="ARBA00022898"/>
    </source>
</evidence>
<evidence type="ECO:0000313" key="13">
    <source>
        <dbReference type="Proteomes" id="UP000005222"/>
    </source>
</evidence>
<evidence type="ECO:0000256" key="5">
    <source>
        <dbReference type="ARBA" id="ARBA00013220"/>
    </source>
</evidence>
<proteinExistence type="inferred from homology"/>
<evidence type="ECO:0000256" key="3">
    <source>
        <dbReference type="ARBA" id="ARBA00004991"/>
    </source>
</evidence>
<evidence type="ECO:0000256" key="4">
    <source>
        <dbReference type="ARBA" id="ARBA00008392"/>
    </source>
</evidence>
<name>G8YSZ5_PICSO</name>
<evidence type="ECO:0000256" key="1">
    <source>
        <dbReference type="ARBA" id="ARBA00001933"/>
    </source>
</evidence>
<dbReference type="InterPro" id="IPR050087">
    <property type="entry name" value="AON_synthase_class-II"/>
</dbReference>
<dbReference type="GO" id="GO:0046513">
    <property type="term" value="P:ceramide biosynthetic process"/>
    <property type="evidence" value="ECO:0007669"/>
    <property type="project" value="TreeGrafter"/>
</dbReference>